<dbReference type="SUPFAM" id="SSF52540">
    <property type="entry name" value="P-loop containing nucleoside triphosphate hydrolases"/>
    <property type="match status" value="1"/>
</dbReference>
<proteinExistence type="predicted"/>
<evidence type="ECO:0000259" key="1">
    <source>
        <dbReference type="Pfam" id="PF01636"/>
    </source>
</evidence>
<dbReference type="Gene3D" id="3.40.50.300">
    <property type="entry name" value="P-loop containing nucleotide triphosphate hydrolases"/>
    <property type="match status" value="1"/>
</dbReference>
<comment type="caution">
    <text evidence="2">The sequence shown here is derived from an EMBL/GenBank/DDBJ whole genome shotgun (WGS) entry which is preliminary data.</text>
</comment>
<gene>
    <name evidence="2" type="ORF">DENIS_3045</name>
</gene>
<dbReference type="InterPro" id="IPR011009">
    <property type="entry name" value="Kinase-like_dom_sf"/>
</dbReference>
<feature type="domain" description="Aminoglycoside phosphotransferase" evidence="1">
    <location>
        <begin position="218"/>
        <end position="285"/>
    </location>
</feature>
<reference evidence="3" key="2">
    <citation type="submission" date="2019-01" db="EMBL/GenBank/DDBJ databases">
        <title>Genome sequence of Desulfonema ishimotonii strain Tokyo 01.</title>
        <authorList>
            <person name="Fukui M."/>
        </authorList>
    </citation>
    <scope>NUCLEOTIDE SEQUENCE [LARGE SCALE GENOMIC DNA]</scope>
    <source>
        <strain evidence="3">Tokyo 01</strain>
    </source>
</reference>
<accession>A0A401FYK4</accession>
<keyword evidence="3" id="KW-1185">Reference proteome</keyword>
<evidence type="ECO:0000313" key="2">
    <source>
        <dbReference type="EMBL" id="GBC62082.1"/>
    </source>
</evidence>
<dbReference type="PANTHER" id="PTHR43883">
    <property type="entry name" value="SLR0207 PROTEIN"/>
    <property type="match status" value="1"/>
</dbReference>
<dbReference type="InterPro" id="IPR052732">
    <property type="entry name" value="Cell-binding_unc_protein"/>
</dbReference>
<dbReference type="EMBL" id="BEXT01000001">
    <property type="protein sequence ID" value="GBC62082.1"/>
    <property type="molecule type" value="Genomic_DNA"/>
</dbReference>
<dbReference type="InterPro" id="IPR027417">
    <property type="entry name" value="P-loop_NTPase"/>
</dbReference>
<dbReference type="Proteomes" id="UP000288096">
    <property type="component" value="Unassembled WGS sequence"/>
</dbReference>
<name>A0A401FYK4_9BACT</name>
<dbReference type="SUPFAM" id="SSF56112">
    <property type="entry name" value="Protein kinase-like (PK-like)"/>
    <property type="match status" value="1"/>
</dbReference>
<dbReference type="OrthoDB" id="9810277at2"/>
<dbReference type="AlphaFoldDB" id="A0A401FYK4"/>
<dbReference type="Gene3D" id="3.90.1200.10">
    <property type="match status" value="1"/>
</dbReference>
<dbReference type="PANTHER" id="PTHR43883:SF1">
    <property type="entry name" value="GLUCONOKINASE"/>
    <property type="match status" value="1"/>
</dbReference>
<evidence type="ECO:0000313" key="3">
    <source>
        <dbReference type="Proteomes" id="UP000288096"/>
    </source>
</evidence>
<reference evidence="3" key="1">
    <citation type="submission" date="2017-11" db="EMBL/GenBank/DDBJ databases">
        <authorList>
            <person name="Watanabe M."/>
            <person name="Kojima H."/>
        </authorList>
    </citation>
    <scope>NUCLEOTIDE SEQUENCE [LARGE SCALE GENOMIC DNA]</scope>
    <source>
        <strain evidence="3">Tokyo 01</strain>
    </source>
</reference>
<dbReference type="RefSeq" id="WP_124329290.1">
    <property type="nucleotide sequence ID" value="NZ_BEXT01000001.1"/>
</dbReference>
<protein>
    <recommendedName>
        <fullName evidence="1">Aminoglycoside phosphotransferase domain-containing protein</fullName>
    </recommendedName>
</protein>
<dbReference type="InterPro" id="IPR002575">
    <property type="entry name" value="Aminoglycoside_PTrfase"/>
</dbReference>
<dbReference type="Pfam" id="PF13671">
    <property type="entry name" value="AAA_33"/>
    <property type="match status" value="1"/>
</dbReference>
<dbReference type="Pfam" id="PF01636">
    <property type="entry name" value="APH"/>
    <property type="match status" value="1"/>
</dbReference>
<organism evidence="2 3">
    <name type="scientific">Desulfonema ishimotonii</name>
    <dbReference type="NCBI Taxonomy" id="45657"/>
    <lineage>
        <taxon>Bacteria</taxon>
        <taxon>Pseudomonadati</taxon>
        <taxon>Thermodesulfobacteriota</taxon>
        <taxon>Desulfobacteria</taxon>
        <taxon>Desulfobacterales</taxon>
        <taxon>Desulfococcaceae</taxon>
        <taxon>Desulfonema</taxon>
    </lineage>
</organism>
<sequence length="528" mass="59863">MNPQAYFESVCSAMADPAFYPHPVSGLKRLDTHISAVFLTGDHVYKLKKPLEMGFLDFREPDARRHFCENEVTLNRRLSKGIYETVVPIFESGTGTFSLTGGDRVAEYAVRMRQLPDGASLKNRLRNGTVSENDMVALGELLADFYRKSGKSREIDRYGEQDVISFNMEENFRQLAPFAGKLFDVEKWQFICGVCRSFFEHHPALFGNRVATGKIRDGHGDLRADHVYFHDGIQIIDCIEFNDRFRYGDVVSDLAFLHMDMARLGGESRGRAFIRAYARQAEDPGVCALLDFYAAYRAVVRLKIACFRHQMAGETEKETLQHEINGYIRLARCYTFRFSRPTLWVLCGLPASGKSRHARRLADALSMTLIQSDTLRKAEQPRPEIVPFGTGQYSHARRQRIYGRMLALAQAALGRGESVILDATYSKRSWREAVRQLAADLNTCLIFTECGCSAGTLRKRLKKRENKTGISDARLEHLEQMADDFDPFTAAEPVPYFRVSTDAPADDVFYDILFQGEGLRAAQAEKLM</sequence>